<feature type="compositionally biased region" description="Polar residues" evidence="1">
    <location>
        <begin position="188"/>
        <end position="203"/>
    </location>
</feature>
<feature type="region of interest" description="Disordered" evidence="1">
    <location>
        <begin position="1"/>
        <end position="125"/>
    </location>
</feature>
<organism evidence="4">
    <name type="scientific">Arthroderma gypseum (strain ATCC MYA-4604 / CBS 118893)</name>
    <name type="common">Microsporum gypseum</name>
    <dbReference type="NCBI Taxonomy" id="535722"/>
    <lineage>
        <taxon>Eukaryota</taxon>
        <taxon>Fungi</taxon>
        <taxon>Dikarya</taxon>
        <taxon>Ascomycota</taxon>
        <taxon>Pezizomycotina</taxon>
        <taxon>Eurotiomycetes</taxon>
        <taxon>Eurotiomycetidae</taxon>
        <taxon>Onygenales</taxon>
        <taxon>Arthrodermataceae</taxon>
        <taxon>Nannizzia</taxon>
    </lineage>
</organism>
<dbReference type="eggNOG" id="ENOG502SVX1">
    <property type="taxonomic scope" value="Eukaryota"/>
</dbReference>
<protein>
    <submittedName>
        <fullName evidence="3">Uncharacterized protein</fullName>
    </submittedName>
</protein>
<feature type="compositionally biased region" description="Polar residues" evidence="1">
    <location>
        <begin position="50"/>
        <end position="73"/>
    </location>
</feature>
<evidence type="ECO:0000256" key="2">
    <source>
        <dbReference type="SAM" id="Phobius"/>
    </source>
</evidence>
<dbReference type="GeneID" id="10029687"/>
<accession>E4UTS0</accession>
<dbReference type="OrthoDB" id="5421765at2759"/>
<dbReference type="Proteomes" id="UP000002669">
    <property type="component" value="Unassembled WGS sequence"/>
</dbReference>
<evidence type="ECO:0000256" key="1">
    <source>
        <dbReference type="SAM" id="MobiDB-lite"/>
    </source>
</evidence>
<feature type="compositionally biased region" description="Low complexity" evidence="1">
    <location>
        <begin position="98"/>
        <end position="112"/>
    </location>
</feature>
<feature type="region of interest" description="Disordered" evidence="1">
    <location>
        <begin position="163"/>
        <end position="212"/>
    </location>
</feature>
<keyword evidence="4" id="KW-1185">Reference proteome</keyword>
<evidence type="ECO:0000313" key="4">
    <source>
        <dbReference type="Proteomes" id="UP000002669"/>
    </source>
</evidence>
<dbReference type="HOGENOM" id="CLU_039063_0_0_1"/>
<dbReference type="RefSeq" id="XP_003174393.1">
    <property type="nucleotide sequence ID" value="XM_003174345.1"/>
</dbReference>
<name>E4UTS0_ARTGP</name>
<dbReference type="EMBL" id="DS989824">
    <property type="protein sequence ID" value="EFR01563.1"/>
    <property type="molecule type" value="Genomic_DNA"/>
</dbReference>
<feature type="compositionally biased region" description="Polar residues" evidence="1">
    <location>
        <begin position="113"/>
        <end position="123"/>
    </location>
</feature>
<dbReference type="VEuPathDB" id="FungiDB:MGYG_04565"/>
<keyword evidence="2" id="KW-1133">Transmembrane helix</keyword>
<feature type="transmembrane region" description="Helical" evidence="2">
    <location>
        <begin position="135"/>
        <end position="159"/>
    </location>
</feature>
<evidence type="ECO:0000313" key="3">
    <source>
        <dbReference type="EMBL" id="EFR01563.1"/>
    </source>
</evidence>
<proteinExistence type="predicted"/>
<reference evidence="4" key="1">
    <citation type="journal article" date="2012" name="MBio">
        <title>Comparative genome analysis of Trichophyton rubrum and related dermatophytes reveals candidate genes involved in infection.</title>
        <authorList>
            <person name="Martinez D.A."/>
            <person name="Oliver B.G."/>
            <person name="Graeser Y."/>
            <person name="Goldberg J.M."/>
            <person name="Li W."/>
            <person name="Martinez-Rossi N.M."/>
            <person name="Monod M."/>
            <person name="Shelest E."/>
            <person name="Barton R.C."/>
            <person name="Birch E."/>
            <person name="Brakhage A.A."/>
            <person name="Chen Z."/>
            <person name="Gurr S.J."/>
            <person name="Heiman D."/>
            <person name="Heitman J."/>
            <person name="Kosti I."/>
            <person name="Rossi A."/>
            <person name="Saif S."/>
            <person name="Samalova M."/>
            <person name="Saunders C.W."/>
            <person name="Shea T."/>
            <person name="Summerbell R.C."/>
            <person name="Xu J."/>
            <person name="Young S."/>
            <person name="Zeng Q."/>
            <person name="Birren B.W."/>
            <person name="Cuomo C.A."/>
            <person name="White T.C."/>
        </authorList>
    </citation>
    <scope>NUCLEOTIDE SEQUENCE [LARGE SCALE GENOMIC DNA]</scope>
    <source>
        <strain evidence="4">ATCC MYA-4604 / CBS 118893</strain>
    </source>
</reference>
<keyword evidence="2" id="KW-0812">Transmembrane</keyword>
<feature type="compositionally biased region" description="Basic and acidic residues" evidence="1">
    <location>
        <begin position="173"/>
        <end position="185"/>
    </location>
</feature>
<dbReference type="AlphaFoldDB" id="E4UTS0"/>
<dbReference type="InParanoid" id="E4UTS0"/>
<dbReference type="OMA" id="QHVENYY"/>
<gene>
    <name evidence="3" type="ORF">MGYG_04565</name>
</gene>
<keyword evidence="2" id="KW-0472">Membrane</keyword>
<feature type="compositionally biased region" description="Polar residues" evidence="1">
    <location>
        <begin position="81"/>
        <end position="90"/>
    </location>
</feature>
<sequence>MAAKRQAPGDPMATHSVMQPPPQAMPTSVDPANPATPGAPSAPEAPISQPPNIINPLSSTLTIPAQAAPTSQPIPGVGMTSVVSEISPPSGTKHPKATAKYPPTTTPYSQPTEGPQPSHSSLPVNPHASGFSTGLLAGAIAGSVVCSVLLTFVATYFFFSRRRSRGGNNPSDRQTREPLGDKDYDVETASSRRPLNNTLPYSSDTDKKSTVYPHAPQAEQSGLEDYIPSPADDKTVQSRVLTVFDHLALHVENYYTCSSPLPSESGHSTQHVAMLNSYNSPFLPAPVASLLSQPNDREPIIKHCLVQSLMPATFHAAPASSRSEASSFLPPLFTASKDFQDMQPHRDQEAHKVHFYWRMLTAHWYRGAPDTQKQAYLSTRAENISKVVDAFTSAFRPYANPHHPEPERIRHLTKVMEDAADLGIWLFEQPCEFEFAWGNVTAGQVVVSPAVVKVTDEQGTLLPVTKTVVKADIARCI</sequence>